<organism evidence="2 3">
    <name type="scientific">Streptomyces actinomycinicus</name>
    <dbReference type="NCBI Taxonomy" id="1695166"/>
    <lineage>
        <taxon>Bacteria</taxon>
        <taxon>Bacillati</taxon>
        <taxon>Actinomycetota</taxon>
        <taxon>Actinomycetes</taxon>
        <taxon>Kitasatosporales</taxon>
        <taxon>Streptomycetaceae</taxon>
        <taxon>Streptomyces</taxon>
    </lineage>
</organism>
<protein>
    <submittedName>
        <fullName evidence="2">Uncharacterized protein</fullName>
    </submittedName>
</protein>
<comment type="caution">
    <text evidence="2">The sequence shown here is derived from an EMBL/GenBank/DDBJ whole genome shotgun (WGS) entry which is preliminary data.</text>
</comment>
<accession>A0A937EQT2</accession>
<dbReference type="Pfam" id="PF19979">
    <property type="entry name" value="DUF6415"/>
    <property type="match status" value="1"/>
</dbReference>
<feature type="compositionally biased region" description="Polar residues" evidence="1">
    <location>
        <begin position="1"/>
        <end position="10"/>
    </location>
</feature>
<evidence type="ECO:0000313" key="2">
    <source>
        <dbReference type="EMBL" id="MBL1086837.1"/>
    </source>
</evidence>
<dbReference type="InterPro" id="IPR046300">
    <property type="entry name" value="DUF6415"/>
</dbReference>
<dbReference type="Proteomes" id="UP000661858">
    <property type="component" value="Unassembled WGS sequence"/>
</dbReference>
<proteinExistence type="predicted"/>
<dbReference type="RefSeq" id="WP_201843384.1">
    <property type="nucleotide sequence ID" value="NZ_JAERRK010000025.1"/>
</dbReference>
<evidence type="ECO:0000313" key="3">
    <source>
        <dbReference type="Proteomes" id="UP000661858"/>
    </source>
</evidence>
<feature type="region of interest" description="Disordered" evidence="1">
    <location>
        <begin position="1"/>
        <end position="27"/>
    </location>
</feature>
<name>A0A937EQT2_9ACTN</name>
<sequence>MADAASSATATVRAPRSAGAGNNDPVDSETIRQSYEAVLSASWRLASEDWERLGGLLRGHVQLLVPELSRAVRRMSGEQRRTARHVLAGSRHVLAQGISAPHDVWDLAIQCRALLTLHEHPGPLRVARPVAGGQS</sequence>
<dbReference type="EMBL" id="JAERRK010000025">
    <property type="protein sequence ID" value="MBL1086837.1"/>
    <property type="molecule type" value="Genomic_DNA"/>
</dbReference>
<dbReference type="AlphaFoldDB" id="A0A937EQT2"/>
<keyword evidence="3" id="KW-1185">Reference proteome</keyword>
<evidence type="ECO:0000256" key="1">
    <source>
        <dbReference type="SAM" id="MobiDB-lite"/>
    </source>
</evidence>
<reference evidence="2" key="1">
    <citation type="submission" date="2021-01" db="EMBL/GenBank/DDBJ databases">
        <title>WGS of actinomycetes isolated from Thailand.</title>
        <authorList>
            <person name="Thawai C."/>
        </authorList>
    </citation>
    <scope>NUCLEOTIDE SEQUENCE</scope>
    <source>
        <strain evidence="2">RCU-197</strain>
    </source>
</reference>
<gene>
    <name evidence="2" type="ORF">JK359_33570</name>
</gene>